<evidence type="ECO:0000259" key="8">
    <source>
        <dbReference type="Pfam" id="PF02687"/>
    </source>
</evidence>
<gene>
    <name evidence="10" type="ORF">V0U35_09170</name>
</gene>
<feature type="transmembrane region" description="Helical" evidence="7">
    <location>
        <begin position="22"/>
        <end position="42"/>
    </location>
</feature>
<evidence type="ECO:0000259" key="9">
    <source>
        <dbReference type="Pfam" id="PF12704"/>
    </source>
</evidence>
<comment type="similarity">
    <text evidence="6">Belongs to the ABC-4 integral membrane protein family.</text>
</comment>
<dbReference type="Pfam" id="PF02687">
    <property type="entry name" value="FtsX"/>
    <property type="match status" value="1"/>
</dbReference>
<evidence type="ECO:0000313" key="11">
    <source>
        <dbReference type="Proteomes" id="UP001310692"/>
    </source>
</evidence>
<keyword evidence="11" id="KW-1185">Reference proteome</keyword>
<evidence type="ECO:0000256" key="7">
    <source>
        <dbReference type="SAM" id="Phobius"/>
    </source>
</evidence>
<feature type="transmembrane region" description="Helical" evidence="7">
    <location>
        <begin position="277"/>
        <end position="299"/>
    </location>
</feature>
<evidence type="ECO:0000256" key="2">
    <source>
        <dbReference type="ARBA" id="ARBA00022475"/>
    </source>
</evidence>
<comment type="caution">
    <text evidence="10">The sequence shown here is derived from an EMBL/GenBank/DDBJ whole genome shotgun (WGS) entry which is preliminary data.</text>
</comment>
<feature type="transmembrane region" description="Helical" evidence="7">
    <location>
        <begin position="334"/>
        <end position="355"/>
    </location>
</feature>
<dbReference type="EMBL" id="JAZDRO010000003">
    <property type="protein sequence ID" value="MEE2566850.1"/>
    <property type="molecule type" value="Genomic_DNA"/>
</dbReference>
<reference evidence="10 11" key="1">
    <citation type="submission" date="2024-01" db="EMBL/GenBank/DDBJ databases">
        <title>Hyphobacterium bacterium isolated from marine sediment.</title>
        <authorList>
            <person name="Zhao S."/>
        </authorList>
    </citation>
    <scope>NUCLEOTIDE SEQUENCE [LARGE SCALE GENOMIC DNA]</scope>
    <source>
        <strain evidence="10 11">Y60-23</strain>
    </source>
</reference>
<evidence type="ECO:0000256" key="5">
    <source>
        <dbReference type="ARBA" id="ARBA00023136"/>
    </source>
</evidence>
<evidence type="ECO:0000256" key="4">
    <source>
        <dbReference type="ARBA" id="ARBA00022989"/>
    </source>
</evidence>
<protein>
    <submittedName>
        <fullName evidence="10">ABC transporter permease</fullName>
    </submittedName>
</protein>
<dbReference type="Pfam" id="PF12704">
    <property type="entry name" value="MacB_PCD"/>
    <property type="match status" value="1"/>
</dbReference>
<feature type="domain" description="ABC3 transporter permease C-terminal" evidence="8">
    <location>
        <begin position="284"/>
        <end position="394"/>
    </location>
</feature>
<name>A0ABU7M0R1_9PROT</name>
<comment type="subcellular location">
    <subcellularLocation>
        <location evidence="1">Cell membrane</location>
        <topology evidence="1">Multi-pass membrane protein</topology>
    </subcellularLocation>
</comment>
<keyword evidence="2" id="KW-1003">Cell membrane</keyword>
<sequence length="403" mass="42936">MRPLHDAALAIWSVTSRPLRSALMVLILGTGVAAVVLSIGILQGFSVEIERLSYGAYARSVVISPNFYAPERAVSPQLTDLDRLRDGLPQPIDGAAAWRIARRIPAQSLHGRRDIDVYGVMGDYRFEADMPLASGRLLSREDLQGSRRVCLLGHQAAGDLLPRDAGPLRRIRVNGISCDVVGVFAPGDTRLAARFADAVIAPFHVTARYFTANTSLAPGEADRLTVVLRNRDDLHSATISADRLLRRQYGAPLSQASPFLYADPGAPVASLEQQRTLIARLLFAIAAISLAAAVIGYGANTWSAVTMRRRDIGLVMAHGAYPGDIFLQFSVENLLLGLAGGLAGMAMAVAGGAVMESIWGWTVILDLDAFVLASAVGAAAGFVSGVIPAYRAAMLDPSIVVRN</sequence>
<dbReference type="PANTHER" id="PTHR30572">
    <property type="entry name" value="MEMBRANE COMPONENT OF TRANSPORTER-RELATED"/>
    <property type="match status" value="1"/>
</dbReference>
<organism evidence="10 11">
    <name type="scientific">Hyphobacterium marinum</name>
    <dbReference type="NCBI Taxonomy" id="3116574"/>
    <lineage>
        <taxon>Bacteria</taxon>
        <taxon>Pseudomonadati</taxon>
        <taxon>Pseudomonadota</taxon>
        <taxon>Alphaproteobacteria</taxon>
        <taxon>Maricaulales</taxon>
        <taxon>Maricaulaceae</taxon>
        <taxon>Hyphobacterium</taxon>
    </lineage>
</organism>
<proteinExistence type="inferred from homology"/>
<dbReference type="Proteomes" id="UP001310692">
    <property type="component" value="Unassembled WGS sequence"/>
</dbReference>
<evidence type="ECO:0000313" key="10">
    <source>
        <dbReference type="EMBL" id="MEE2566850.1"/>
    </source>
</evidence>
<dbReference type="InterPro" id="IPR003838">
    <property type="entry name" value="ABC3_permease_C"/>
</dbReference>
<keyword evidence="5 7" id="KW-0472">Membrane</keyword>
<dbReference type="InterPro" id="IPR050250">
    <property type="entry name" value="Macrolide_Exporter_MacB"/>
</dbReference>
<evidence type="ECO:0000256" key="1">
    <source>
        <dbReference type="ARBA" id="ARBA00004651"/>
    </source>
</evidence>
<feature type="domain" description="MacB-like periplasmic core" evidence="9">
    <location>
        <begin position="21"/>
        <end position="236"/>
    </location>
</feature>
<feature type="transmembrane region" description="Helical" evidence="7">
    <location>
        <begin position="367"/>
        <end position="390"/>
    </location>
</feature>
<keyword evidence="4 7" id="KW-1133">Transmembrane helix</keyword>
<accession>A0ABU7M0R1</accession>
<evidence type="ECO:0000256" key="6">
    <source>
        <dbReference type="ARBA" id="ARBA00038076"/>
    </source>
</evidence>
<keyword evidence="3 7" id="KW-0812">Transmembrane</keyword>
<evidence type="ECO:0000256" key="3">
    <source>
        <dbReference type="ARBA" id="ARBA00022692"/>
    </source>
</evidence>
<dbReference type="RefSeq" id="WP_330196401.1">
    <property type="nucleotide sequence ID" value="NZ_JAZDRO010000003.1"/>
</dbReference>
<dbReference type="PANTHER" id="PTHR30572:SF4">
    <property type="entry name" value="ABC TRANSPORTER PERMEASE YTRF"/>
    <property type="match status" value="1"/>
</dbReference>
<dbReference type="InterPro" id="IPR025857">
    <property type="entry name" value="MacB_PCD"/>
</dbReference>